<name>A0A4S4NF94_9RHOB</name>
<evidence type="ECO:0000313" key="1">
    <source>
        <dbReference type="EMBL" id="THH38242.1"/>
    </source>
</evidence>
<dbReference type="AlphaFoldDB" id="A0A4S4NF94"/>
<reference evidence="1 2" key="1">
    <citation type="submission" date="2019-04" db="EMBL/GenBank/DDBJ databases">
        <title>Shimia ponticola sp. nov., isolated from seawater.</title>
        <authorList>
            <person name="Kim Y.-O."/>
            <person name="Yoon J.-H."/>
        </authorList>
    </citation>
    <scope>NUCLEOTIDE SEQUENCE [LARGE SCALE GENOMIC DNA]</scope>
    <source>
        <strain evidence="1 2">MYP11</strain>
    </source>
</reference>
<organism evidence="1 2">
    <name type="scientific">Aliishimia ponticola</name>
    <dbReference type="NCBI Taxonomy" id="2499833"/>
    <lineage>
        <taxon>Bacteria</taxon>
        <taxon>Pseudomonadati</taxon>
        <taxon>Pseudomonadota</taxon>
        <taxon>Alphaproteobacteria</taxon>
        <taxon>Rhodobacterales</taxon>
        <taxon>Paracoccaceae</taxon>
        <taxon>Aliishimia</taxon>
    </lineage>
</organism>
<comment type="caution">
    <text evidence="1">The sequence shown here is derived from an EMBL/GenBank/DDBJ whole genome shotgun (WGS) entry which is preliminary data.</text>
</comment>
<dbReference type="RefSeq" id="WP_136461134.1">
    <property type="nucleotide sequence ID" value="NZ_SRKY01000001.1"/>
</dbReference>
<dbReference type="EMBL" id="SRKY01000001">
    <property type="protein sequence ID" value="THH38242.1"/>
    <property type="molecule type" value="Genomic_DNA"/>
</dbReference>
<dbReference type="Gene3D" id="3.30.1360.120">
    <property type="entry name" value="Probable tRNA modification gtpase trme, domain 1"/>
    <property type="match status" value="1"/>
</dbReference>
<dbReference type="Pfam" id="PF04268">
    <property type="entry name" value="SoxG"/>
    <property type="match status" value="1"/>
</dbReference>
<dbReference type="InterPro" id="IPR027266">
    <property type="entry name" value="TrmE/GcvT-like"/>
</dbReference>
<protein>
    <submittedName>
        <fullName evidence="1">Sarcosine oxidase subunit gamma</fullName>
    </submittedName>
</protein>
<dbReference type="Gene3D" id="3.30.70.1520">
    <property type="entry name" value="Heterotetrameric sarcosine oxidase"/>
    <property type="match status" value="1"/>
</dbReference>
<dbReference type="SUPFAM" id="SSF103025">
    <property type="entry name" value="Folate-binding domain"/>
    <property type="match status" value="1"/>
</dbReference>
<evidence type="ECO:0000313" key="2">
    <source>
        <dbReference type="Proteomes" id="UP000306602"/>
    </source>
</evidence>
<dbReference type="Proteomes" id="UP000306602">
    <property type="component" value="Unassembled WGS sequence"/>
</dbReference>
<proteinExistence type="predicted"/>
<dbReference type="InterPro" id="IPR007375">
    <property type="entry name" value="SoxG"/>
</dbReference>
<sequence>MSEPVSALGGVTWADGIAQIAEIGPQGMITLRGDFDDPEFRVAVKNAVGLDMPGQRAVQMSGENTLCWMSPDELLVLCPYGDVAAMLAALTSALAGHHALAVNVSDARAVFRVTGPYAREIMAKLTPADLAPDAFKTGMFRRTRMAQVPAAFFLRETDSFEIVCFRSVAQYMFDLLKTAAQPGSEVGYF</sequence>
<dbReference type="OrthoDB" id="9814782at2"/>
<keyword evidence="2" id="KW-1185">Reference proteome</keyword>
<gene>
    <name evidence="1" type="ORF">E4Z66_01305</name>
</gene>
<accession>A0A4S4NF94</accession>